<dbReference type="InterPro" id="IPR016039">
    <property type="entry name" value="Thiolase-like"/>
</dbReference>
<feature type="domain" description="Beta-ketoacyl synthase-like N-terminal" evidence="1">
    <location>
        <begin position="131"/>
        <end position="209"/>
    </location>
</feature>
<accession>A0ABU6K505</accession>
<dbReference type="InterPro" id="IPR014030">
    <property type="entry name" value="Ketoacyl_synth_N"/>
</dbReference>
<proteinExistence type="predicted"/>
<name>A0ABU6K505_9RHOO</name>
<dbReference type="RefSeq" id="WP_327599759.1">
    <property type="nucleotide sequence ID" value="NZ_JAYXHS010000002.1"/>
</dbReference>
<sequence>MSSGIVVLSAGAITPNGLSLAETAAAARSRTANLREIEWRDRRFDPFVVGCVPDDGLPELADDLRGQGLQERFSRMLRLAHVALAEAMAPVPESAAPIPLLMGLPEHHTRSEIDPRMFMKYLQVQSGARFHASSLAVPRGRAGGLMAVRQAIAKLESGQSEFVLIGGVDSLVDLYVLGTLDLQGRVRNSQNPDGFAPGEGAAFLLLSTSTMAQGLGVEALAEVEACGIGLEEGHLYSDEPYLGEGLAHAFSELFAQPPAQPVASIYASFNGERYWGKEFGVARLRNSARFAEPLQMEHPAECFGDLGAAHGPVMAALAAQGISAGYRRSPSLIYASSDHGDRAALLLNACS</sequence>
<evidence type="ECO:0000259" key="1">
    <source>
        <dbReference type="Pfam" id="PF00109"/>
    </source>
</evidence>
<keyword evidence="3" id="KW-1185">Reference proteome</keyword>
<dbReference type="SUPFAM" id="SSF53901">
    <property type="entry name" value="Thiolase-like"/>
    <property type="match status" value="2"/>
</dbReference>
<dbReference type="Pfam" id="PF00109">
    <property type="entry name" value="ketoacyl-synt"/>
    <property type="match status" value="1"/>
</dbReference>
<reference evidence="2 3" key="1">
    <citation type="submission" date="2024-01" db="EMBL/GenBank/DDBJ databases">
        <title>Uliginosibacterium soil sp. nov.</title>
        <authorList>
            <person name="Lv Y."/>
        </authorList>
    </citation>
    <scope>NUCLEOTIDE SEQUENCE [LARGE SCALE GENOMIC DNA]</scope>
    <source>
        <strain evidence="2 3">H3</strain>
    </source>
</reference>
<organism evidence="2 3">
    <name type="scientific">Uliginosibacterium silvisoli</name>
    <dbReference type="NCBI Taxonomy" id="3114758"/>
    <lineage>
        <taxon>Bacteria</taxon>
        <taxon>Pseudomonadati</taxon>
        <taxon>Pseudomonadota</taxon>
        <taxon>Betaproteobacteria</taxon>
        <taxon>Rhodocyclales</taxon>
        <taxon>Zoogloeaceae</taxon>
        <taxon>Uliginosibacterium</taxon>
    </lineage>
</organism>
<gene>
    <name evidence="2" type="ORF">VVD49_13780</name>
</gene>
<dbReference type="EMBL" id="JAYXHS010000002">
    <property type="protein sequence ID" value="MEC5386800.1"/>
    <property type="molecule type" value="Genomic_DNA"/>
</dbReference>
<comment type="caution">
    <text evidence="2">The sequence shown here is derived from an EMBL/GenBank/DDBJ whole genome shotgun (WGS) entry which is preliminary data.</text>
</comment>
<dbReference type="Gene3D" id="3.40.47.10">
    <property type="match status" value="1"/>
</dbReference>
<evidence type="ECO:0000313" key="2">
    <source>
        <dbReference type="EMBL" id="MEC5386800.1"/>
    </source>
</evidence>
<dbReference type="Proteomes" id="UP001331561">
    <property type="component" value="Unassembled WGS sequence"/>
</dbReference>
<protein>
    <submittedName>
        <fullName evidence="2">Beta-ketoacyl synthase N-terminal-like domain-containing protein</fullName>
    </submittedName>
</protein>
<evidence type="ECO:0000313" key="3">
    <source>
        <dbReference type="Proteomes" id="UP001331561"/>
    </source>
</evidence>